<sequence>MTIEDDNSSRPKSVVGSSSDLNLSFGDPLYLHPNDTNGTPIVTIKLTGTEKYKMWSITMTFALRNHNKLGFVDGSCKRDSSNLGLISMGTCGNSVQFDAMVSLSICTCDAAKHFDKHNQLIKLMQFLMGLDESYLAIRNNLLTREPLPNVKNIFFSFISGEESHRNVTSVGTTKPVATAFVAKTFDNKKRFNNNFKGFGSNSNSNSNSNNRGPNPNLKCTNCNKISHTVDRCFELVGYPAGYVKRNFNSNSRHVTSNNASADVHSNGVSSNNATTSNSYVSLSSEQLARLMNLLNENGVSTANANMAGKNSMNIKGTFFNGSVKFNLNFKRFFNGNTDFIIGNISLGWIVDSGANQHMTVSAKILSNVVDISNLGLTVGHPNGTQALITKIGDLKINNEVTLYDVLVVPEYTVSLLSVHKLSRDSKLFVGFDESNCYIQDLKANRTVGIGKQYNGLYFFDVDNACKIVSNNCIASSFVSKILWHQRLGHPADQVLDVLKTSHNLDSHSNSNHLWGITHISLCHKDLNHKNFFDNENPKRPNDEGRVSSNDDGPELSSDINQGNDDSGATFIDETNNTHPEGTVPDETYFINDFYE</sequence>
<accession>A0ABQ5GDU6</accession>
<dbReference type="PANTHER" id="PTHR34222">
    <property type="entry name" value="GAG_PRE-INTEGRS DOMAIN-CONTAINING PROTEIN"/>
    <property type="match status" value="1"/>
</dbReference>
<dbReference type="InterPro" id="IPR054722">
    <property type="entry name" value="PolX-like_BBD"/>
</dbReference>
<reference evidence="4" key="1">
    <citation type="journal article" date="2022" name="Int. J. Mol. Sci.">
        <title>Draft Genome of Tanacetum Coccineum: Genomic Comparison of Closely Related Tanacetum-Family Plants.</title>
        <authorList>
            <person name="Yamashiro T."/>
            <person name="Shiraishi A."/>
            <person name="Nakayama K."/>
            <person name="Satake H."/>
        </authorList>
    </citation>
    <scope>NUCLEOTIDE SEQUENCE</scope>
</reference>
<feature type="compositionally biased region" description="Basic and acidic residues" evidence="1">
    <location>
        <begin position="532"/>
        <end position="545"/>
    </location>
</feature>
<dbReference type="InterPro" id="IPR029472">
    <property type="entry name" value="Copia-like_N"/>
</dbReference>
<dbReference type="Pfam" id="PF22936">
    <property type="entry name" value="Pol_BBD"/>
    <property type="match status" value="1"/>
</dbReference>
<dbReference type="Proteomes" id="UP001151760">
    <property type="component" value="Unassembled WGS sequence"/>
</dbReference>
<evidence type="ECO:0000313" key="5">
    <source>
        <dbReference type="Proteomes" id="UP001151760"/>
    </source>
</evidence>
<feature type="domain" description="Retrotransposon Copia-like N-terminal" evidence="2">
    <location>
        <begin position="32"/>
        <end position="77"/>
    </location>
</feature>
<protein>
    <submittedName>
        <fullName evidence="4">Ribonuclease H-like domain-containing protein</fullName>
    </submittedName>
</protein>
<evidence type="ECO:0000256" key="1">
    <source>
        <dbReference type="SAM" id="MobiDB-lite"/>
    </source>
</evidence>
<dbReference type="PANTHER" id="PTHR34222:SF99">
    <property type="entry name" value="PROTEIN, PUTATIVE-RELATED"/>
    <property type="match status" value="1"/>
</dbReference>
<evidence type="ECO:0000259" key="3">
    <source>
        <dbReference type="Pfam" id="PF22936"/>
    </source>
</evidence>
<evidence type="ECO:0000313" key="4">
    <source>
        <dbReference type="EMBL" id="GJT73862.1"/>
    </source>
</evidence>
<reference evidence="4" key="2">
    <citation type="submission" date="2022-01" db="EMBL/GenBank/DDBJ databases">
        <authorList>
            <person name="Yamashiro T."/>
            <person name="Shiraishi A."/>
            <person name="Satake H."/>
            <person name="Nakayama K."/>
        </authorList>
    </citation>
    <scope>NUCLEOTIDE SEQUENCE</scope>
</reference>
<feature type="compositionally biased region" description="Polar residues" evidence="1">
    <location>
        <begin position="557"/>
        <end position="579"/>
    </location>
</feature>
<feature type="region of interest" description="Disordered" evidence="1">
    <location>
        <begin position="196"/>
        <end position="215"/>
    </location>
</feature>
<feature type="domain" description="Retrovirus-related Pol polyprotein from transposon TNT 1-94-like beta-barrel" evidence="3">
    <location>
        <begin position="348"/>
        <end position="422"/>
    </location>
</feature>
<dbReference type="EMBL" id="BQNB010018389">
    <property type="protein sequence ID" value="GJT73862.1"/>
    <property type="molecule type" value="Genomic_DNA"/>
</dbReference>
<proteinExistence type="predicted"/>
<keyword evidence="5" id="KW-1185">Reference proteome</keyword>
<name>A0ABQ5GDU6_9ASTR</name>
<gene>
    <name evidence="4" type="ORF">Tco_1033148</name>
</gene>
<dbReference type="Pfam" id="PF14244">
    <property type="entry name" value="Retrotran_gag_3"/>
    <property type="match status" value="1"/>
</dbReference>
<evidence type="ECO:0000259" key="2">
    <source>
        <dbReference type="Pfam" id="PF14244"/>
    </source>
</evidence>
<feature type="region of interest" description="Disordered" evidence="1">
    <location>
        <begin position="255"/>
        <end position="274"/>
    </location>
</feature>
<organism evidence="4 5">
    <name type="scientific">Tanacetum coccineum</name>
    <dbReference type="NCBI Taxonomy" id="301880"/>
    <lineage>
        <taxon>Eukaryota</taxon>
        <taxon>Viridiplantae</taxon>
        <taxon>Streptophyta</taxon>
        <taxon>Embryophyta</taxon>
        <taxon>Tracheophyta</taxon>
        <taxon>Spermatophyta</taxon>
        <taxon>Magnoliopsida</taxon>
        <taxon>eudicotyledons</taxon>
        <taxon>Gunneridae</taxon>
        <taxon>Pentapetalae</taxon>
        <taxon>asterids</taxon>
        <taxon>campanulids</taxon>
        <taxon>Asterales</taxon>
        <taxon>Asteraceae</taxon>
        <taxon>Asteroideae</taxon>
        <taxon>Anthemideae</taxon>
        <taxon>Anthemidinae</taxon>
        <taxon>Tanacetum</taxon>
    </lineage>
</organism>
<feature type="region of interest" description="Disordered" evidence="1">
    <location>
        <begin position="532"/>
        <end position="586"/>
    </location>
</feature>
<comment type="caution">
    <text evidence="4">The sequence shown here is derived from an EMBL/GenBank/DDBJ whole genome shotgun (WGS) entry which is preliminary data.</text>
</comment>